<protein>
    <submittedName>
        <fullName evidence="1">Cation transporter</fullName>
    </submittedName>
</protein>
<evidence type="ECO:0000313" key="1">
    <source>
        <dbReference type="EMBL" id="MDX7722683.1"/>
    </source>
</evidence>
<name>A0AAW9F1M0_AERCA</name>
<proteinExistence type="predicted"/>
<dbReference type="EMBL" id="JAWZVU010000157">
    <property type="protein sequence ID" value="MDX7722683.1"/>
    <property type="molecule type" value="Genomic_DNA"/>
</dbReference>
<accession>A0AAW9F1M0</accession>
<evidence type="ECO:0000313" key="2">
    <source>
        <dbReference type="Proteomes" id="UP001277183"/>
    </source>
</evidence>
<dbReference type="AlphaFoldDB" id="A0AAW9F1M0"/>
<gene>
    <name evidence="1" type="ORF">SJS77_19930</name>
</gene>
<reference evidence="1" key="1">
    <citation type="submission" date="2023-11" db="EMBL/GenBank/DDBJ databases">
        <title>WGS of Aeromonas in Northern Israel.</title>
        <authorList>
            <person name="Hershko Y."/>
        </authorList>
    </citation>
    <scope>NUCLEOTIDE SEQUENCE</scope>
    <source>
        <strain evidence="1">77416</strain>
    </source>
</reference>
<dbReference type="Proteomes" id="UP001277183">
    <property type="component" value="Unassembled WGS sequence"/>
</dbReference>
<feature type="non-terminal residue" evidence="1">
    <location>
        <position position="1"/>
    </location>
</feature>
<organism evidence="1 2">
    <name type="scientific">Aeromonas caviae</name>
    <name type="common">Aeromonas punctata</name>
    <dbReference type="NCBI Taxonomy" id="648"/>
    <lineage>
        <taxon>Bacteria</taxon>
        <taxon>Pseudomonadati</taxon>
        <taxon>Pseudomonadota</taxon>
        <taxon>Gammaproteobacteria</taxon>
        <taxon>Aeromonadales</taxon>
        <taxon>Aeromonadaceae</taxon>
        <taxon>Aeromonas</taxon>
    </lineage>
</organism>
<comment type="caution">
    <text evidence="1">The sequence shown here is derived from an EMBL/GenBank/DDBJ whole genome shotgun (WGS) entry which is preliminary data.</text>
</comment>
<sequence>DEIREVIAELPGAEIRDLHVWRVGQMQYAAAMSLQMATPLPAQAIRERLAIHEELVHLTIEVSAD</sequence>